<reference evidence="1" key="1">
    <citation type="journal article" date="2014" name="Front. Microbiol.">
        <title>High frequency of phylogenetically diverse reductive dehalogenase-homologous genes in deep subseafloor sedimentary metagenomes.</title>
        <authorList>
            <person name="Kawai M."/>
            <person name="Futagami T."/>
            <person name="Toyoda A."/>
            <person name="Takaki Y."/>
            <person name="Nishi S."/>
            <person name="Hori S."/>
            <person name="Arai W."/>
            <person name="Tsubouchi T."/>
            <person name="Morono Y."/>
            <person name="Uchiyama I."/>
            <person name="Ito T."/>
            <person name="Fujiyama A."/>
            <person name="Inagaki F."/>
            <person name="Takami H."/>
        </authorList>
    </citation>
    <scope>NUCLEOTIDE SEQUENCE</scope>
    <source>
        <strain evidence="1">Expedition CK06-06</strain>
    </source>
</reference>
<name>X1RIN8_9ZZZZ</name>
<comment type="caution">
    <text evidence="1">The sequence shown here is derived from an EMBL/GenBank/DDBJ whole genome shotgun (WGS) entry which is preliminary data.</text>
</comment>
<proteinExistence type="predicted"/>
<sequence>MFKNAIVRRPGHSLVNGITSTPELGKPDYELAKKQHDTYIDALKSCGVE</sequence>
<protein>
    <recommendedName>
        <fullName evidence="2">N(G),N(G)-dimethylarginine dimethylaminohydrolase</fullName>
    </recommendedName>
</protein>
<gene>
    <name evidence="1" type="ORF">S12H4_16722</name>
</gene>
<feature type="non-terminal residue" evidence="1">
    <location>
        <position position="49"/>
    </location>
</feature>
<evidence type="ECO:0008006" key="2">
    <source>
        <dbReference type="Google" id="ProtNLM"/>
    </source>
</evidence>
<evidence type="ECO:0000313" key="1">
    <source>
        <dbReference type="EMBL" id="GAI80463.1"/>
    </source>
</evidence>
<dbReference type="AlphaFoldDB" id="X1RIN8"/>
<dbReference type="EMBL" id="BARW01008109">
    <property type="protein sequence ID" value="GAI80463.1"/>
    <property type="molecule type" value="Genomic_DNA"/>
</dbReference>
<dbReference type="SUPFAM" id="SSF55909">
    <property type="entry name" value="Pentein"/>
    <property type="match status" value="1"/>
</dbReference>
<accession>X1RIN8</accession>
<organism evidence="1">
    <name type="scientific">marine sediment metagenome</name>
    <dbReference type="NCBI Taxonomy" id="412755"/>
    <lineage>
        <taxon>unclassified sequences</taxon>
        <taxon>metagenomes</taxon>
        <taxon>ecological metagenomes</taxon>
    </lineage>
</organism>
<dbReference type="Gene3D" id="3.75.10.10">
    <property type="entry name" value="L-arginine/glycine Amidinotransferase, Chain A"/>
    <property type="match status" value="1"/>
</dbReference>